<proteinExistence type="predicted"/>
<evidence type="ECO:0000313" key="2">
    <source>
        <dbReference type="Proteomes" id="UP000886520"/>
    </source>
</evidence>
<comment type="caution">
    <text evidence="1">The sequence shown here is derived from an EMBL/GenBank/DDBJ whole genome shotgun (WGS) entry which is preliminary data.</text>
</comment>
<keyword evidence="2" id="KW-1185">Reference proteome</keyword>
<dbReference type="EMBL" id="JABFUD020000008">
    <property type="protein sequence ID" value="KAI5076907.1"/>
    <property type="molecule type" value="Genomic_DNA"/>
</dbReference>
<dbReference type="PANTHER" id="PTHR47679:SF2">
    <property type="entry name" value="C-TERMINAL OF ROC (COR) DOMAIN-CONTAINING PROTEIN"/>
    <property type="match status" value="1"/>
</dbReference>
<organism evidence="1 2">
    <name type="scientific">Adiantum capillus-veneris</name>
    <name type="common">Maidenhair fern</name>
    <dbReference type="NCBI Taxonomy" id="13818"/>
    <lineage>
        <taxon>Eukaryota</taxon>
        <taxon>Viridiplantae</taxon>
        <taxon>Streptophyta</taxon>
        <taxon>Embryophyta</taxon>
        <taxon>Tracheophyta</taxon>
        <taxon>Polypodiopsida</taxon>
        <taxon>Polypodiidae</taxon>
        <taxon>Polypodiales</taxon>
        <taxon>Pteridineae</taxon>
        <taxon>Pteridaceae</taxon>
        <taxon>Vittarioideae</taxon>
        <taxon>Adiantum</taxon>
    </lineage>
</organism>
<dbReference type="PANTHER" id="PTHR47679">
    <property type="entry name" value="PROTEIN TORNADO 1"/>
    <property type="match status" value="1"/>
</dbReference>
<dbReference type="Proteomes" id="UP000886520">
    <property type="component" value="Chromosome 8"/>
</dbReference>
<name>A0A9D4V053_ADICA</name>
<accession>A0A9D4V053</accession>
<dbReference type="SUPFAM" id="SSF52047">
    <property type="entry name" value="RNI-like"/>
    <property type="match status" value="1"/>
</dbReference>
<reference evidence="1" key="1">
    <citation type="submission" date="2021-01" db="EMBL/GenBank/DDBJ databases">
        <title>Adiantum capillus-veneris genome.</title>
        <authorList>
            <person name="Fang Y."/>
            <person name="Liao Q."/>
        </authorList>
    </citation>
    <scope>NUCLEOTIDE SEQUENCE</scope>
    <source>
        <strain evidence="1">H3</strain>
        <tissue evidence="1">Leaf</tissue>
    </source>
</reference>
<dbReference type="AlphaFoldDB" id="A0A9D4V053"/>
<protein>
    <submittedName>
        <fullName evidence="1">Uncharacterized protein</fullName>
    </submittedName>
</protein>
<gene>
    <name evidence="1" type="ORF">GOP47_0008972</name>
</gene>
<sequence>MEYYELQLQAVAEVGMPIVLSALQHPASRLSRLDLRSCDDGSILSNSLLRALAANTSVTDLGVPIRSASHLTDLIHGTPTFFQRLLILRLTIFTITEEEKNNIELMLAEVLTRPNSCVRFLDLSVSLKSRLVLGRRFWQTLQLNNASNNKNLLQALRLQNVIVHDIGTLQLGGAGGLADYLRSPHCSLLWLDCRDPPPFDESQEWELAESMVHNFSLCTCTMFLTWKNPAAKAKAMSVIRRNSLYKSGNLLQEPLVKPSVAKLFLCGHGEAGKSTLCQALLSPSSMGPAYCGLLRKPISRT</sequence>
<evidence type="ECO:0000313" key="1">
    <source>
        <dbReference type="EMBL" id="KAI5076907.1"/>
    </source>
</evidence>